<evidence type="ECO:0000313" key="2">
    <source>
        <dbReference type="EMBL" id="RXH82846.1"/>
    </source>
</evidence>
<feature type="region of interest" description="Disordered" evidence="1">
    <location>
        <begin position="80"/>
        <end position="100"/>
    </location>
</feature>
<evidence type="ECO:0000313" key="3">
    <source>
        <dbReference type="Proteomes" id="UP000290289"/>
    </source>
</evidence>
<name>A0A498IHJ3_MALDO</name>
<comment type="caution">
    <text evidence="2">The sequence shown here is derived from an EMBL/GenBank/DDBJ whole genome shotgun (WGS) entry which is preliminary data.</text>
</comment>
<proteinExistence type="predicted"/>
<organism evidence="2 3">
    <name type="scientific">Malus domestica</name>
    <name type="common">Apple</name>
    <name type="synonym">Pyrus malus</name>
    <dbReference type="NCBI Taxonomy" id="3750"/>
    <lineage>
        <taxon>Eukaryota</taxon>
        <taxon>Viridiplantae</taxon>
        <taxon>Streptophyta</taxon>
        <taxon>Embryophyta</taxon>
        <taxon>Tracheophyta</taxon>
        <taxon>Spermatophyta</taxon>
        <taxon>Magnoliopsida</taxon>
        <taxon>eudicotyledons</taxon>
        <taxon>Gunneridae</taxon>
        <taxon>Pentapetalae</taxon>
        <taxon>rosids</taxon>
        <taxon>fabids</taxon>
        <taxon>Rosales</taxon>
        <taxon>Rosaceae</taxon>
        <taxon>Amygdaloideae</taxon>
        <taxon>Maleae</taxon>
        <taxon>Malus</taxon>
    </lineage>
</organism>
<dbReference type="Proteomes" id="UP000290289">
    <property type="component" value="Chromosome 11"/>
</dbReference>
<dbReference type="AlphaFoldDB" id="A0A498IHJ3"/>
<sequence length="100" mass="10713">MGSRIIQAGVLGESCSNGIKLQPLKRGDGYCHSHLTFTPSMINAVSIFFPLPEKTPAPSQAKALQPCLVSACLLLPSPGPSPILRQNIEPKVGEHDQQPR</sequence>
<protein>
    <submittedName>
        <fullName evidence="2">Uncharacterized protein</fullName>
    </submittedName>
</protein>
<feature type="compositionally biased region" description="Basic and acidic residues" evidence="1">
    <location>
        <begin position="91"/>
        <end position="100"/>
    </location>
</feature>
<reference evidence="2 3" key="1">
    <citation type="submission" date="2018-10" db="EMBL/GenBank/DDBJ databases">
        <title>A high-quality apple genome assembly.</title>
        <authorList>
            <person name="Hu J."/>
        </authorList>
    </citation>
    <scope>NUCLEOTIDE SEQUENCE [LARGE SCALE GENOMIC DNA]</scope>
    <source>
        <strain evidence="3">cv. HFTH1</strain>
        <tissue evidence="2">Young leaf</tissue>
    </source>
</reference>
<gene>
    <name evidence="2" type="ORF">DVH24_003344</name>
</gene>
<evidence type="ECO:0000256" key="1">
    <source>
        <dbReference type="SAM" id="MobiDB-lite"/>
    </source>
</evidence>
<dbReference type="EMBL" id="RDQH01000337">
    <property type="protein sequence ID" value="RXH82846.1"/>
    <property type="molecule type" value="Genomic_DNA"/>
</dbReference>
<accession>A0A498IHJ3</accession>
<keyword evidence="3" id="KW-1185">Reference proteome</keyword>